<proteinExistence type="predicted"/>
<organism evidence="2">
    <name type="scientific">Betapolyomavirus securanorvegicus</name>
    <dbReference type="NCBI Taxonomy" id="1919247"/>
    <lineage>
        <taxon>Viruses</taxon>
        <taxon>Monodnaviria</taxon>
        <taxon>Shotokuvirae</taxon>
        <taxon>Cossaviricota</taxon>
        <taxon>Papovaviricetes</taxon>
        <taxon>Sepolyvirales</taxon>
        <taxon>Polyomaviridae</taxon>
        <taxon>Betapolyomavirus</taxon>
    </lineage>
</organism>
<feature type="region of interest" description="Disordered" evidence="1">
    <location>
        <begin position="1"/>
        <end position="34"/>
    </location>
</feature>
<dbReference type="GeneID" id="30436183"/>
<protein>
    <submittedName>
        <fullName evidence="2">ALTO</fullName>
    </submittedName>
</protein>
<dbReference type="Proteomes" id="UP000201054">
    <property type="component" value="Segment"/>
</dbReference>
<name>A0A1J0MVR7_9POLY</name>
<reference evidence="2" key="1">
    <citation type="submission" date="2016-08" db="EMBL/GenBank/DDBJ databases">
        <title>Identification of a Novel Naturally Occurring Polyomavirus Infection in Severe Combined Immunodeficient Rats.</title>
        <authorList>
            <person name="Besch-Williford C."/>
            <person name="Pesavento P."/>
            <person name="Hamilton S."/>
            <person name="Bauer B."/>
            <person name="Kapusinszky B."/>
            <person name="Phan T.G."/>
            <person name="Delwart E."/>
            <person name="Livingston R."/>
            <person name="Cushing S."/>
            <person name="Myles M."/>
        </authorList>
    </citation>
    <scope>NUCLEOTIDE SEQUENCE [LARGE SCALE GENOMIC DNA]</scope>
    <source>
        <strain evidence="2">1014-2016-2</strain>
    </source>
</reference>
<dbReference type="EMBL" id="KX808699">
    <property type="protein sequence ID" value="APD30545.1"/>
    <property type="molecule type" value="Genomic_DNA"/>
</dbReference>
<feature type="compositionally biased region" description="Basic and acidic residues" evidence="1">
    <location>
        <begin position="16"/>
        <end position="32"/>
    </location>
</feature>
<dbReference type="KEGG" id="vg:30436183"/>
<sequence length="116" mass="13050">MEPENGICGGSNLTELGKRSKSEETGKKERSGENNLIEIVSKVSKTLPISPRSRGPVPKGLLKGPLKALRVRKTFTVMRNSLMSHLRRNLLAIPKQLPPKRIKMIFLTFQNICWNL</sequence>
<evidence type="ECO:0000256" key="1">
    <source>
        <dbReference type="SAM" id="MobiDB-lite"/>
    </source>
</evidence>
<dbReference type="RefSeq" id="YP_009325932.1">
    <property type="nucleotide sequence ID" value="NC_032005.1"/>
</dbReference>
<evidence type="ECO:0000313" key="2">
    <source>
        <dbReference type="EMBL" id="APD30545.1"/>
    </source>
</evidence>
<accession>A0A1J0MVR7</accession>